<gene>
    <name evidence="2" type="ORF">BU14_0183s0010</name>
</gene>
<name>A0A1X6P6Y3_PORUM</name>
<reference evidence="2 3" key="1">
    <citation type="submission" date="2017-03" db="EMBL/GenBank/DDBJ databases">
        <title>WGS assembly of Porphyra umbilicalis.</title>
        <authorList>
            <person name="Brawley S.H."/>
            <person name="Blouin N.A."/>
            <person name="Ficko-Blean E."/>
            <person name="Wheeler G.L."/>
            <person name="Lohr M."/>
            <person name="Goodson H.V."/>
            <person name="Jenkins J.W."/>
            <person name="Blaby-Haas C.E."/>
            <person name="Helliwell K.E."/>
            <person name="Chan C."/>
            <person name="Marriage T."/>
            <person name="Bhattacharya D."/>
            <person name="Klein A.S."/>
            <person name="Badis Y."/>
            <person name="Brodie J."/>
            <person name="Cao Y."/>
            <person name="Collen J."/>
            <person name="Dittami S.M."/>
            <person name="Gachon C.M."/>
            <person name="Green B.R."/>
            <person name="Karpowicz S."/>
            <person name="Kim J.W."/>
            <person name="Kudahl U."/>
            <person name="Lin S."/>
            <person name="Michel G."/>
            <person name="Mittag M."/>
            <person name="Olson B.J."/>
            <person name="Pangilinan J."/>
            <person name="Peng Y."/>
            <person name="Qiu H."/>
            <person name="Shu S."/>
            <person name="Singer J.T."/>
            <person name="Smith A.G."/>
            <person name="Sprecher B.N."/>
            <person name="Wagner V."/>
            <person name="Wang W."/>
            <person name="Wang Z.-Y."/>
            <person name="Yan J."/>
            <person name="Yarish C."/>
            <person name="Zoeuner-Riek S."/>
            <person name="Zhuang Y."/>
            <person name="Zou Y."/>
            <person name="Lindquist E.A."/>
            <person name="Grimwood J."/>
            <person name="Barry K."/>
            <person name="Rokhsar D.S."/>
            <person name="Schmutz J."/>
            <person name="Stiller J.W."/>
            <person name="Grossman A.R."/>
            <person name="Prochnik S.E."/>
        </authorList>
    </citation>
    <scope>NUCLEOTIDE SEQUENCE [LARGE SCALE GENOMIC DNA]</scope>
    <source>
        <strain evidence="2">4086291</strain>
    </source>
</reference>
<feature type="compositionally biased region" description="Polar residues" evidence="1">
    <location>
        <begin position="10"/>
        <end position="21"/>
    </location>
</feature>
<feature type="region of interest" description="Disordered" evidence="1">
    <location>
        <begin position="73"/>
        <end position="103"/>
    </location>
</feature>
<dbReference type="AlphaFoldDB" id="A0A1X6P6Y3"/>
<feature type="compositionally biased region" description="Low complexity" evidence="1">
    <location>
        <begin position="42"/>
        <end position="52"/>
    </location>
</feature>
<dbReference type="Proteomes" id="UP000218209">
    <property type="component" value="Unassembled WGS sequence"/>
</dbReference>
<sequence length="186" mass="19675">MDQRRADYRNITQTGRQTVKETTTQATATTTARANDVCAPATASAAETPAAPCKDDKGRVGTTRATTATNITTATTERERGGDRVGGGDARGTASQRPVPGGCVKSHCGDNPFVRKRVARETAPAVAATLVAPCKHRRCTTGTTEWTLGESATGPGVFECQFLVTWPEELVMWAMSVNPADDVVAY</sequence>
<dbReference type="EMBL" id="KV918860">
    <property type="protein sequence ID" value="OSX76618.1"/>
    <property type="molecule type" value="Genomic_DNA"/>
</dbReference>
<proteinExistence type="predicted"/>
<evidence type="ECO:0000313" key="2">
    <source>
        <dbReference type="EMBL" id="OSX76618.1"/>
    </source>
</evidence>
<organism evidence="2 3">
    <name type="scientific">Porphyra umbilicalis</name>
    <name type="common">Purple laver</name>
    <name type="synonym">Red alga</name>
    <dbReference type="NCBI Taxonomy" id="2786"/>
    <lineage>
        <taxon>Eukaryota</taxon>
        <taxon>Rhodophyta</taxon>
        <taxon>Bangiophyceae</taxon>
        <taxon>Bangiales</taxon>
        <taxon>Bangiaceae</taxon>
        <taxon>Porphyra</taxon>
    </lineage>
</organism>
<evidence type="ECO:0000256" key="1">
    <source>
        <dbReference type="SAM" id="MobiDB-lite"/>
    </source>
</evidence>
<feature type="region of interest" description="Disordered" evidence="1">
    <location>
        <begin position="42"/>
        <end position="61"/>
    </location>
</feature>
<feature type="region of interest" description="Disordered" evidence="1">
    <location>
        <begin position="1"/>
        <end position="28"/>
    </location>
</feature>
<evidence type="ECO:0000313" key="3">
    <source>
        <dbReference type="Proteomes" id="UP000218209"/>
    </source>
</evidence>
<protein>
    <submittedName>
        <fullName evidence="2">Uncharacterized protein</fullName>
    </submittedName>
</protein>
<accession>A0A1X6P6Y3</accession>
<keyword evidence="3" id="KW-1185">Reference proteome</keyword>